<gene>
    <name evidence="1" type="ORF">FNW17_07320</name>
</gene>
<dbReference type="EMBL" id="VJZR01000004">
    <property type="protein sequence ID" value="TRX21734.1"/>
    <property type="molecule type" value="Genomic_DNA"/>
</dbReference>
<sequence>MLFTGCAEKRQATHLLLGASPWKFAEMPALSTLSPENQKATFSGASDSSSFTIKLKVNFKTQKSARSILNIPGILSVKSFQHNAKDRKYQNYPAYPMPDGSVPVLEATLRLYFPAEPQGKDMPVGIPLGMLEKPEGVHEVVLHFSGVRWTLYVDNELLDNDFALGYPKWGKQNTWEIDSSLVSKAEIFFPGIEPQKVVLETPRISPEIQYWTPAGHNTWVGDVATFYHQGRYHIFYLFDRRGHESKFGKGAHYFEHLSTIDFKTWTEHDAATPIEEQWETFGTGTPFLFDNKLCLSYGLHTTRIYPKEQTMLPLQWDYYNKHGVTGSFRYDTIPGYPAGSTYSISEDGISKFKKTKILFHPCENPSVYTNPEGHLRMLANYGAKGTWESKSIDGGWKSVNEAFPPGGDCTFFFRWGNYDYVIGGFTGFWSKLASASEDKFVDGVKAGLDFYNGMNVPAVTEINDGRFLLAGWIPMAGWGGALTIHEMIQSPEGRIGTKWMEEIIPATQKERSLSIEIKETSTFATGSSSSFLLTFDVEPGTDLNGKMAALLLGANAEDQACEVQISPSVKKAQYGNGQTRNFSGAEKSLREGGSTNAARNYAIDNMAGTDKPFKVRMIVKYVDKFGGSLIDTEIAGQRTMIVFRPNLKVEKLLLRSEKTGIKNVRISALKN</sequence>
<evidence type="ECO:0000313" key="2">
    <source>
        <dbReference type="Proteomes" id="UP000318585"/>
    </source>
</evidence>
<name>A0A553CMS5_9FLAO</name>
<evidence type="ECO:0000313" key="1">
    <source>
        <dbReference type="EMBL" id="TRX21734.1"/>
    </source>
</evidence>
<comment type="caution">
    <text evidence="1">The sequence shown here is derived from an EMBL/GenBank/DDBJ whole genome shotgun (WGS) entry which is preliminary data.</text>
</comment>
<evidence type="ECO:0008006" key="3">
    <source>
        <dbReference type="Google" id="ProtNLM"/>
    </source>
</evidence>
<reference evidence="1 2" key="1">
    <citation type="submission" date="2019-07" db="EMBL/GenBank/DDBJ databases">
        <title>Novel species of Flavobacterium.</title>
        <authorList>
            <person name="Liu Q."/>
            <person name="Xin Y.-H."/>
        </authorList>
    </citation>
    <scope>NUCLEOTIDE SEQUENCE [LARGE SCALE GENOMIC DNA]</scope>
    <source>
        <strain evidence="1 2">LB3P56</strain>
    </source>
</reference>
<dbReference type="OrthoDB" id="9759709at2"/>
<dbReference type="InterPro" id="IPR023296">
    <property type="entry name" value="Glyco_hydro_beta-prop_sf"/>
</dbReference>
<accession>A0A553CMS5</accession>
<dbReference type="AlphaFoldDB" id="A0A553CMS5"/>
<keyword evidence="2" id="KW-1185">Reference proteome</keyword>
<dbReference type="SUPFAM" id="SSF75005">
    <property type="entry name" value="Arabinanase/levansucrase/invertase"/>
    <property type="match status" value="1"/>
</dbReference>
<protein>
    <recommendedName>
        <fullName evidence="3">Glycosyl hydrolase family 32 N-terminal domain-containing protein</fullName>
    </recommendedName>
</protein>
<dbReference type="Gene3D" id="2.115.10.20">
    <property type="entry name" value="Glycosyl hydrolase domain, family 43"/>
    <property type="match status" value="1"/>
</dbReference>
<proteinExistence type="predicted"/>
<organism evidence="1 2">
    <name type="scientific">Flavobacterium franklandianum</name>
    <dbReference type="NCBI Taxonomy" id="2594430"/>
    <lineage>
        <taxon>Bacteria</taxon>
        <taxon>Pseudomonadati</taxon>
        <taxon>Bacteroidota</taxon>
        <taxon>Flavobacteriia</taxon>
        <taxon>Flavobacteriales</taxon>
        <taxon>Flavobacteriaceae</taxon>
        <taxon>Flavobacterium</taxon>
    </lineage>
</organism>
<dbReference type="Proteomes" id="UP000318585">
    <property type="component" value="Unassembled WGS sequence"/>
</dbReference>